<keyword evidence="4" id="KW-0677">Repeat</keyword>
<feature type="region of interest" description="Disordered" evidence="12">
    <location>
        <begin position="60"/>
        <end position="120"/>
    </location>
</feature>
<feature type="domain" description="C2H2-type" evidence="13">
    <location>
        <begin position="636"/>
        <end position="664"/>
    </location>
</feature>
<evidence type="ECO:0000256" key="7">
    <source>
        <dbReference type="ARBA" id="ARBA00023015"/>
    </source>
</evidence>
<proteinExistence type="inferred from homology"/>
<dbReference type="GO" id="GO:0006357">
    <property type="term" value="P:regulation of transcription by RNA polymerase II"/>
    <property type="evidence" value="ECO:0007669"/>
    <property type="project" value="TreeGrafter"/>
</dbReference>
<keyword evidence="10" id="KW-0539">Nucleus</keyword>
<feature type="domain" description="C2H2-type" evidence="13">
    <location>
        <begin position="242"/>
        <end position="271"/>
    </location>
</feature>
<evidence type="ECO:0000256" key="8">
    <source>
        <dbReference type="ARBA" id="ARBA00023125"/>
    </source>
</evidence>
<evidence type="ECO:0000313" key="15">
    <source>
        <dbReference type="RefSeq" id="XP_019621810.1"/>
    </source>
</evidence>
<dbReference type="AlphaFoldDB" id="A0A6P4XYV9"/>
<dbReference type="InterPro" id="IPR050589">
    <property type="entry name" value="Ikaros_C2H2-ZF"/>
</dbReference>
<evidence type="ECO:0000256" key="11">
    <source>
        <dbReference type="PROSITE-ProRule" id="PRU00042"/>
    </source>
</evidence>
<feature type="domain" description="C2H2-type" evidence="13">
    <location>
        <begin position="417"/>
        <end position="445"/>
    </location>
</feature>
<feature type="domain" description="C2H2-type" evidence="13">
    <location>
        <begin position="552"/>
        <end position="574"/>
    </location>
</feature>
<evidence type="ECO:0000259" key="13">
    <source>
        <dbReference type="PROSITE" id="PS50157"/>
    </source>
</evidence>
<evidence type="ECO:0000256" key="9">
    <source>
        <dbReference type="ARBA" id="ARBA00023163"/>
    </source>
</evidence>
<dbReference type="GO" id="GO:0003700">
    <property type="term" value="F:DNA-binding transcription factor activity"/>
    <property type="evidence" value="ECO:0007669"/>
    <property type="project" value="TreeGrafter"/>
</dbReference>
<keyword evidence="5 11" id="KW-0863">Zinc-finger</keyword>
<organism evidence="14 15">
    <name type="scientific">Branchiostoma belcheri</name>
    <name type="common">Amphioxus</name>
    <dbReference type="NCBI Taxonomy" id="7741"/>
    <lineage>
        <taxon>Eukaryota</taxon>
        <taxon>Metazoa</taxon>
        <taxon>Chordata</taxon>
        <taxon>Cephalochordata</taxon>
        <taxon>Leptocardii</taxon>
        <taxon>Amphioxiformes</taxon>
        <taxon>Branchiostomatidae</taxon>
        <taxon>Branchiostoma</taxon>
    </lineage>
</organism>
<dbReference type="GO" id="GO:0005634">
    <property type="term" value="C:nucleus"/>
    <property type="evidence" value="ECO:0007669"/>
    <property type="project" value="UniProtKB-SubCell"/>
</dbReference>
<evidence type="ECO:0000256" key="3">
    <source>
        <dbReference type="ARBA" id="ARBA00022723"/>
    </source>
</evidence>
<sequence length="880" mass="101646">MGDHNAISLARQPLFSEQTPDLSSYIETIYRCKVCQFLGDTTGVVTEHLKSAHFSQSLDHSYAGGHMTEDRPQTEKVSDDDSDREPFDDHNDEDDMPSGVAARYDDDWSTEMPESPHDISSELLKKKKNYRCSTAGCRLRFPTQEQRDLHEQCHLQEGGASDGAFRCPTCQVEEGTWENMMIHLGSHSCVFHLYCVVCNCGFSRKEELDRHLAAKHGVNQPDWPLHYKQVHTWKFHHQTQKFSCLKKDCKSYFFNQEELDIHKRCHVDKKTHFQCYICMQAATTWPSMKSHFLQCHGQFLKVEEGETLDNGTEVEAVAKPLYILKESEDTEVLRNGKQENGQSKSPQVSRQQLSWFSCTWEGCKVKYRTEEQLELHSRCHLVEGDSTDFQCPFCQTGPTDWEAMQDHITQHTDLLHLTCEACNKSFPTTGQLDKHFSKQHLNMKDTLTLAQKQKMARRSFRRRKRKYKCENKFCKKVLFFKEEELHLHEQCHVENSPDFRCYVLDCRKAQDTFKSWIKLKCHLASAHNIHIAARDTYTGKQPNRPKKDNLPTMCEVCGKVLSGRRNLRKHMRVHEDPLRCPQCPKFSTTRPHMLRAHMEKHRGEGRYRCKECGYFAPIQSELKKHILCVHTEDRPYMCDLCGKFFKFLGNLNHHVQVIHSDTRPFACKKCNYSSKSKEGLLRHNKRVHSDNKMSCPHCGFSTCNKSALEKHMDLHSEDRQHKCPHCTYGFKESNALKRHIEEVHSEKPLHHCSRCSYSSSNHIRMEEHELAHLETTRYNCEICDFKSKWRTSLFRHYKTVHNIQKPVVKLAKASPASDSNILPSLGSVQMGVASEETVPVTSTGEIDGATAILMGLAYGAASASIGSNMEEYVVKTVDWS</sequence>
<dbReference type="PANTHER" id="PTHR24404">
    <property type="entry name" value="ZINC FINGER PROTEIN"/>
    <property type="match status" value="1"/>
</dbReference>
<evidence type="ECO:0000256" key="1">
    <source>
        <dbReference type="ARBA" id="ARBA00004123"/>
    </source>
</evidence>
<dbReference type="Gene3D" id="3.30.160.60">
    <property type="entry name" value="Classic Zinc Finger"/>
    <property type="match status" value="7"/>
</dbReference>
<dbReference type="SMART" id="SM00355">
    <property type="entry name" value="ZnF_C2H2"/>
    <property type="match status" value="20"/>
</dbReference>
<feature type="domain" description="C2H2-type" evidence="13">
    <location>
        <begin position="607"/>
        <end position="635"/>
    </location>
</feature>
<keyword evidence="7" id="KW-0805">Transcription regulation</keyword>
<evidence type="ECO:0000313" key="14">
    <source>
        <dbReference type="Proteomes" id="UP000515135"/>
    </source>
</evidence>
<dbReference type="PROSITE" id="PS00028">
    <property type="entry name" value="ZINC_FINGER_C2H2_1"/>
    <property type="match status" value="8"/>
</dbReference>
<evidence type="ECO:0000256" key="6">
    <source>
        <dbReference type="ARBA" id="ARBA00022833"/>
    </source>
</evidence>
<keyword evidence="6" id="KW-0862">Zinc</keyword>
<dbReference type="OrthoDB" id="6077919at2759"/>
<gene>
    <name evidence="15" type="primary">LOC109468035</name>
</gene>
<dbReference type="RefSeq" id="XP_019621810.1">
    <property type="nucleotide sequence ID" value="XM_019766251.1"/>
</dbReference>
<dbReference type="PROSITE" id="PS50157">
    <property type="entry name" value="ZINC_FINGER_C2H2_2"/>
    <property type="match status" value="10"/>
</dbReference>
<comment type="similarity">
    <text evidence="2">Belongs to the krueppel C2H2-type zinc-finger protein family.</text>
</comment>
<evidence type="ECO:0000256" key="2">
    <source>
        <dbReference type="ARBA" id="ARBA00006991"/>
    </source>
</evidence>
<reference evidence="15" key="1">
    <citation type="submission" date="2025-08" db="UniProtKB">
        <authorList>
            <consortium name="RefSeq"/>
        </authorList>
    </citation>
    <scope>IDENTIFICATION</scope>
    <source>
        <tissue evidence="15">Gonad</tissue>
    </source>
</reference>
<dbReference type="InterPro" id="IPR013087">
    <property type="entry name" value="Znf_C2H2_type"/>
</dbReference>
<feature type="domain" description="C2H2-type" evidence="13">
    <location>
        <begin position="778"/>
        <end position="806"/>
    </location>
</feature>
<evidence type="ECO:0000256" key="12">
    <source>
        <dbReference type="SAM" id="MobiDB-lite"/>
    </source>
</evidence>
<comment type="subcellular location">
    <subcellularLocation>
        <location evidence="1">Nucleus</location>
    </subcellularLocation>
</comment>
<dbReference type="GeneID" id="109468035"/>
<feature type="domain" description="C2H2-type" evidence="13">
    <location>
        <begin position="693"/>
        <end position="720"/>
    </location>
</feature>
<accession>A0A6P4XYV9</accession>
<dbReference type="SUPFAM" id="SSF57667">
    <property type="entry name" value="beta-beta-alpha zinc fingers"/>
    <property type="match status" value="6"/>
</dbReference>
<dbReference type="InterPro" id="IPR036236">
    <property type="entry name" value="Znf_C2H2_sf"/>
</dbReference>
<evidence type="ECO:0000256" key="5">
    <source>
        <dbReference type="ARBA" id="ARBA00022771"/>
    </source>
</evidence>
<dbReference type="Pfam" id="PF00096">
    <property type="entry name" value="zf-C2H2"/>
    <property type="match status" value="3"/>
</dbReference>
<feature type="domain" description="C2H2-type" evidence="13">
    <location>
        <begin position="721"/>
        <end position="749"/>
    </location>
</feature>
<feature type="domain" description="C2H2-type" evidence="13">
    <location>
        <begin position="193"/>
        <end position="221"/>
    </location>
</feature>
<feature type="compositionally biased region" description="Basic and acidic residues" evidence="12">
    <location>
        <begin position="67"/>
        <end position="89"/>
    </location>
</feature>
<dbReference type="Proteomes" id="UP000515135">
    <property type="component" value="Unplaced"/>
</dbReference>
<dbReference type="FunFam" id="3.30.160.60:FF:000075">
    <property type="entry name" value="Putative zinc finger protein 536"/>
    <property type="match status" value="1"/>
</dbReference>
<keyword evidence="14" id="KW-1185">Reference proteome</keyword>
<dbReference type="GO" id="GO:0008270">
    <property type="term" value="F:zinc ion binding"/>
    <property type="evidence" value="ECO:0007669"/>
    <property type="project" value="UniProtKB-KW"/>
</dbReference>
<keyword evidence="3" id="KW-0479">Metal-binding</keyword>
<dbReference type="KEGG" id="bbel:109468035"/>
<dbReference type="PANTHER" id="PTHR24404:SF111">
    <property type="entry name" value="GASTRULA ZINC FINGER PROTEIN XLCGF49.1-LIKE-RELATED"/>
    <property type="match status" value="1"/>
</dbReference>
<feature type="domain" description="C2H2-type" evidence="13">
    <location>
        <begin position="665"/>
        <end position="693"/>
    </location>
</feature>
<name>A0A6P4XYV9_BRABE</name>
<evidence type="ECO:0000256" key="4">
    <source>
        <dbReference type="ARBA" id="ARBA00022737"/>
    </source>
</evidence>
<protein>
    <submittedName>
        <fullName evidence="15">PR domain zinc finger protein 5-like</fullName>
    </submittedName>
</protein>
<keyword evidence="9" id="KW-0804">Transcription</keyword>
<keyword evidence="8" id="KW-0238">DNA-binding</keyword>
<dbReference type="GO" id="GO:0000978">
    <property type="term" value="F:RNA polymerase II cis-regulatory region sequence-specific DNA binding"/>
    <property type="evidence" value="ECO:0007669"/>
    <property type="project" value="TreeGrafter"/>
</dbReference>
<evidence type="ECO:0000256" key="10">
    <source>
        <dbReference type="ARBA" id="ARBA00023242"/>
    </source>
</evidence>